<sequence length="118" mass="12950">MERSVVMVGALMLVTIWLVVDLIKNKGKSMTKIVTRATIFFIIGGWLLYLVLYGNLLANVPNNGVYQIFIAVAFLVMVGLFVAPHINLKKGTPEFQLIIGCIIFLLISAVAITILALT</sequence>
<keyword evidence="1" id="KW-0472">Membrane</keyword>
<dbReference type="EMBL" id="LGYO01000003">
    <property type="protein sequence ID" value="KNZ43450.1"/>
    <property type="molecule type" value="Genomic_DNA"/>
</dbReference>
<dbReference type="OrthoDB" id="1783157at2"/>
<comment type="caution">
    <text evidence="2">The sequence shown here is derived from an EMBL/GenBank/DDBJ whole genome shotgun (WGS) entry which is preliminary data.</text>
</comment>
<gene>
    <name evidence="2" type="ORF">AKG39_00655</name>
</gene>
<feature type="transmembrane region" description="Helical" evidence="1">
    <location>
        <begin position="6"/>
        <end position="23"/>
    </location>
</feature>
<evidence type="ECO:0000256" key="1">
    <source>
        <dbReference type="SAM" id="Phobius"/>
    </source>
</evidence>
<dbReference type="Proteomes" id="UP000036873">
    <property type="component" value="Unassembled WGS sequence"/>
</dbReference>
<protein>
    <submittedName>
        <fullName evidence="2">Uncharacterized protein</fullName>
    </submittedName>
</protein>
<keyword evidence="1" id="KW-0812">Transmembrane</keyword>
<dbReference type="RefSeq" id="WP_050738432.1">
    <property type="nucleotide sequence ID" value="NZ_LGYO01000003.1"/>
</dbReference>
<reference evidence="3" key="1">
    <citation type="submission" date="2015-07" db="EMBL/GenBank/DDBJ databases">
        <title>Draft genome sequence of Acetobacterium bakii DSM 8293, a potential psychrophilic chemical producer through syngas fermentation.</title>
        <authorList>
            <person name="Song Y."/>
            <person name="Hwang S."/>
            <person name="Cho B.-K."/>
        </authorList>
    </citation>
    <scope>NUCLEOTIDE SEQUENCE [LARGE SCALE GENOMIC DNA]</scope>
    <source>
        <strain evidence="3">DSM 8239</strain>
    </source>
</reference>
<evidence type="ECO:0000313" key="2">
    <source>
        <dbReference type="EMBL" id="KNZ43450.1"/>
    </source>
</evidence>
<feature type="transmembrane region" description="Helical" evidence="1">
    <location>
        <begin position="95"/>
        <end position="117"/>
    </location>
</feature>
<organism evidence="2 3">
    <name type="scientific">Acetobacterium bakii</name>
    <dbReference type="NCBI Taxonomy" id="52689"/>
    <lineage>
        <taxon>Bacteria</taxon>
        <taxon>Bacillati</taxon>
        <taxon>Bacillota</taxon>
        <taxon>Clostridia</taxon>
        <taxon>Eubacteriales</taxon>
        <taxon>Eubacteriaceae</taxon>
        <taxon>Acetobacterium</taxon>
    </lineage>
</organism>
<keyword evidence="3" id="KW-1185">Reference proteome</keyword>
<evidence type="ECO:0000313" key="3">
    <source>
        <dbReference type="Proteomes" id="UP000036873"/>
    </source>
</evidence>
<feature type="transmembrane region" description="Helical" evidence="1">
    <location>
        <begin position="64"/>
        <end position="83"/>
    </location>
</feature>
<proteinExistence type="predicted"/>
<keyword evidence="1" id="KW-1133">Transmembrane helix</keyword>
<name>A0A0L6U6P5_9FIRM</name>
<dbReference type="AlphaFoldDB" id="A0A0L6U6P5"/>
<accession>A0A0L6U6P5</accession>
<feature type="transmembrane region" description="Helical" evidence="1">
    <location>
        <begin position="35"/>
        <end position="58"/>
    </location>
</feature>